<evidence type="ECO:0000313" key="1">
    <source>
        <dbReference type="EMBL" id="MCQ8106478.1"/>
    </source>
</evidence>
<name>A0ABT1TM13_9GAMM</name>
<accession>A0ABT1TM13</accession>
<comment type="caution">
    <text evidence="1">The sequence shown here is derived from an EMBL/GenBank/DDBJ whole genome shotgun (WGS) entry which is preliminary data.</text>
</comment>
<keyword evidence="2" id="KW-1185">Reference proteome</keyword>
<reference evidence="1 2" key="1">
    <citation type="submission" date="2022-07" db="EMBL/GenBank/DDBJ databases">
        <title>Methylomonas rivi sp. nov., Methylomonas rosea sp. nov., Methylomonas aureus sp. nov. and Methylomonas subterranea sp. nov., four novel methanotrophs isolated from a freshwater creek and the deep terrestrial subsurface.</title>
        <authorList>
            <person name="Abin C."/>
            <person name="Sankaranarayanan K."/>
            <person name="Garner C."/>
            <person name="Sindelar R."/>
            <person name="Kotary K."/>
            <person name="Garner R."/>
            <person name="Barclay S."/>
            <person name="Lawson P."/>
            <person name="Krumholz L."/>
        </authorList>
    </citation>
    <scope>NUCLEOTIDE SEQUENCE [LARGE SCALE GENOMIC DNA]</scope>
    <source>
        <strain evidence="1 2">SURF-2</strain>
    </source>
</reference>
<organism evidence="1 2">
    <name type="scientific">Methylomonas subterranea</name>
    <dbReference type="NCBI Taxonomy" id="2952225"/>
    <lineage>
        <taxon>Bacteria</taxon>
        <taxon>Pseudomonadati</taxon>
        <taxon>Pseudomonadota</taxon>
        <taxon>Gammaproteobacteria</taxon>
        <taxon>Methylococcales</taxon>
        <taxon>Methylococcaceae</taxon>
        <taxon>Methylomonas</taxon>
    </lineage>
</organism>
<dbReference type="RefSeq" id="WP_256604593.1">
    <property type="nucleotide sequence ID" value="NZ_JANIBJ010000096.1"/>
</dbReference>
<evidence type="ECO:0008006" key="3">
    <source>
        <dbReference type="Google" id="ProtNLM"/>
    </source>
</evidence>
<dbReference type="Proteomes" id="UP001524499">
    <property type="component" value="Unassembled WGS sequence"/>
</dbReference>
<dbReference type="EMBL" id="JANIBJ010000096">
    <property type="protein sequence ID" value="MCQ8106478.1"/>
    <property type="molecule type" value="Genomic_DNA"/>
</dbReference>
<sequence>MIIKTLYLSILLFWGFINAGYADLYKCHDNQDRVYYDDDFDQLKSRCGNVPKKVFTTPKKELPISSLESKVKIRDQAITKPFNTQGSLDGQVSSFDIDKLTSYAVMLGRALGCGIDTKYASSKIGEWIDRVFPPGSNSQITYLPIFLSGIQHHAKQQVSGNSPDNCSAVTSAFNKMPLP</sequence>
<gene>
    <name evidence="1" type="ORF">NP590_20440</name>
</gene>
<proteinExistence type="predicted"/>
<evidence type="ECO:0000313" key="2">
    <source>
        <dbReference type="Proteomes" id="UP001524499"/>
    </source>
</evidence>
<protein>
    <recommendedName>
        <fullName evidence="3">DUF4124 domain-containing protein</fullName>
    </recommendedName>
</protein>